<comment type="similarity">
    <text evidence="6">Belongs to the drug/metabolite transporter (DMT) superfamily. Small multidrug resistance (SMR) (TC 2.A.7.1) family.</text>
</comment>
<evidence type="ECO:0000256" key="2">
    <source>
        <dbReference type="ARBA" id="ARBA00022475"/>
    </source>
</evidence>
<keyword evidence="3 6" id="KW-0812">Transmembrane</keyword>
<feature type="transmembrane region" description="Helical" evidence="7">
    <location>
        <begin position="83"/>
        <end position="102"/>
    </location>
</feature>
<evidence type="ECO:0000256" key="3">
    <source>
        <dbReference type="ARBA" id="ARBA00022692"/>
    </source>
</evidence>
<dbReference type="RefSeq" id="WP_188774192.1">
    <property type="nucleotide sequence ID" value="NZ_BMMB01000002.1"/>
</dbReference>
<evidence type="ECO:0000256" key="4">
    <source>
        <dbReference type="ARBA" id="ARBA00022989"/>
    </source>
</evidence>
<keyword evidence="4 7" id="KW-1133">Transmembrane helix</keyword>
<evidence type="ECO:0000256" key="6">
    <source>
        <dbReference type="RuleBase" id="RU003942"/>
    </source>
</evidence>
<reference evidence="8 9" key="1">
    <citation type="submission" date="2023-07" db="EMBL/GenBank/DDBJ databases">
        <title>Genomic Encyclopedia of Type Strains, Phase IV (KMG-IV): sequencing the most valuable type-strain genomes for metagenomic binning, comparative biology and taxonomic classification.</title>
        <authorList>
            <person name="Goeker M."/>
        </authorList>
    </citation>
    <scope>NUCLEOTIDE SEQUENCE [LARGE SCALE GENOMIC DNA]</scope>
    <source>
        <strain evidence="8 9">DSM 22170</strain>
    </source>
</reference>
<feature type="transmembrane region" description="Helical" evidence="7">
    <location>
        <begin position="58"/>
        <end position="77"/>
    </location>
</feature>
<accession>A0ABU1IUU4</accession>
<evidence type="ECO:0000313" key="9">
    <source>
        <dbReference type="Proteomes" id="UP001185028"/>
    </source>
</evidence>
<proteinExistence type="inferred from homology"/>
<gene>
    <name evidence="8" type="ORF">JOC58_000570</name>
</gene>
<dbReference type="Gene3D" id="1.10.3730.20">
    <property type="match status" value="1"/>
</dbReference>
<protein>
    <submittedName>
        <fullName evidence="8">Paired small multidrug resistance pump</fullName>
    </submittedName>
</protein>
<dbReference type="SUPFAM" id="SSF103481">
    <property type="entry name" value="Multidrug resistance efflux transporter EmrE"/>
    <property type="match status" value="1"/>
</dbReference>
<dbReference type="InterPro" id="IPR000390">
    <property type="entry name" value="Small_drug/metabolite_transptr"/>
</dbReference>
<evidence type="ECO:0000256" key="1">
    <source>
        <dbReference type="ARBA" id="ARBA00004651"/>
    </source>
</evidence>
<keyword evidence="5 7" id="KW-0472">Membrane</keyword>
<keyword evidence="9" id="KW-1185">Reference proteome</keyword>
<comment type="subcellular location">
    <subcellularLocation>
        <location evidence="1 6">Cell membrane</location>
        <topology evidence="1 6">Multi-pass membrane protein</topology>
    </subcellularLocation>
</comment>
<evidence type="ECO:0000313" key="8">
    <source>
        <dbReference type="EMBL" id="MDR6242686.1"/>
    </source>
</evidence>
<organism evidence="8 9">
    <name type="scientific">Paenibacillus hunanensis</name>
    <dbReference type="NCBI Taxonomy" id="539262"/>
    <lineage>
        <taxon>Bacteria</taxon>
        <taxon>Bacillati</taxon>
        <taxon>Bacillota</taxon>
        <taxon>Bacilli</taxon>
        <taxon>Bacillales</taxon>
        <taxon>Paenibacillaceae</taxon>
        <taxon>Paenibacillus</taxon>
    </lineage>
</organism>
<feature type="transmembrane region" description="Helical" evidence="7">
    <location>
        <begin position="5"/>
        <end position="22"/>
    </location>
</feature>
<dbReference type="EMBL" id="JAVDQH010000002">
    <property type="protein sequence ID" value="MDR6242686.1"/>
    <property type="molecule type" value="Genomic_DNA"/>
</dbReference>
<keyword evidence="2" id="KW-1003">Cell membrane</keyword>
<dbReference type="PANTHER" id="PTHR30561">
    <property type="entry name" value="SMR FAMILY PROTON-DEPENDENT DRUG EFFLUX TRANSPORTER SUGE"/>
    <property type="match status" value="1"/>
</dbReference>
<dbReference type="Pfam" id="PF00893">
    <property type="entry name" value="Multi_Drug_Res"/>
    <property type="match status" value="1"/>
</dbReference>
<evidence type="ECO:0000256" key="5">
    <source>
        <dbReference type="ARBA" id="ARBA00023136"/>
    </source>
</evidence>
<dbReference type="Proteomes" id="UP001185028">
    <property type="component" value="Unassembled WGS sequence"/>
</dbReference>
<feature type="transmembrane region" description="Helical" evidence="7">
    <location>
        <begin position="28"/>
        <end position="46"/>
    </location>
</feature>
<evidence type="ECO:0000256" key="7">
    <source>
        <dbReference type="SAM" id="Phobius"/>
    </source>
</evidence>
<dbReference type="InterPro" id="IPR037185">
    <property type="entry name" value="EmrE-like"/>
</dbReference>
<dbReference type="InterPro" id="IPR045324">
    <property type="entry name" value="Small_multidrug_res"/>
</dbReference>
<sequence>MNRNWLYVFIGGLIEVVWVSGLKHAATAGEWTLTAIGIAFSFYLIIQASRRLPVGTVYAVFTGLGTGGTVAAEMIIFGEPIQWTKIALILLLLAGVIGLKLVTDKDHKAEAKTKANTKAGEASCTG</sequence>
<name>A0ABU1IUU4_9BACL</name>
<dbReference type="PANTHER" id="PTHR30561:SF7">
    <property type="entry name" value="GUANIDINIUM EFFLUX SYSTEM SUBUNIT GDNC-RELATED"/>
    <property type="match status" value="1"/>
</dbReference>
<comment type="caution">
    <text evidence="8">The sequence shown here is derived from an EMBL/GenBank/DDBJ whole genome shotgun (WGS) entry which is preliminary data.</text>
</comment>